<dbReference type="InterPro" id="IPR016032">
    <property type="entry name" value="Sig_transdc_resp-reg_C-effctor"/>
</dbReference>
<dbReference type="RefSeq" id="WP_184656734.1">
    <property type="nucleotide sequence ID" value="NZ_JACHFQ010000001.1"/>
</dbReference>
<dbReference type="AlphaFoldDB" id="A0A7W8G6Y2"/>
<protein>
    <submittedName>
        <fullName evidence="2">Uncharacterized protein</fullName>
    </submittedName>
</protein>
<keyword evidence="3" id="KW-1185">Reference proteome</keyword>
<evidence type="ECO:0000256" key="1">
    <source>
        <dbReference type="SAM" id="Phobius"/>
    </source>
</evidence>
<dbReference type="EMBL" id="JACHFQ010000001">
    <property type="protein sequence ID" value="MBB5224951.1"/>
    <property type="molecule type" value="Genomic_DNA"/>
</dbReference>
<keyword evidence="1" id="KW-0472">Membrane</keyword>
<feature type="transmembrane region" description="Helical" evidence="1">
    <location>
        <begin position="159"/>
        <end position="180"/>
    </location>
</feature>
<gene>
    <name evidence="2" type="ORF">HNP76_000291</name>
</gene>
<feature type="transmembrane region" description="Helical" evidence="1">
    <location>
        <begin position="29"/>
        <end position="48"/>
    </location>
</feature>
<comment type="caution">
    <text evidence="2">The sequence shown here is derived from an EMBL/GenBank/DDBJ whole genome shotgun (WGS) entry which is preliminary data.</text>
</comment>
<dbReference type="SUPFAM" id="SSF46894">
    <property type="entry name" value="C-terminal effector domain of the bipartite response regulators"/>
    <property type="match status" value="1"/>
</dbReference>
<accession>A0A7W8G6Y2</accession>
<dbReference type="InterPro" id="IPR051677">
    <property type="entry name" value="AfsR-DnrI-RedD_regulator"/>
</dbReference>
<feature type="transmembrane region" description="Helical" evidence="1">
    <location>
        <begin position="60"/>
        <end position="77"/>
    </location>
</feature>
<dbReference type="Proteomes" id="UP000518887">
    <property type="component" value="Unassembled WGS sequence"/>
</dbReference>
<name>A0A7W8G6Y2_9SPIR</name>
<keyword evidence="1" id="KW-0812">Transmembrane</keyword>
<organism evidence="2 3">
    <name type="scientific">Treponema ruminis</name>
    <dbReference type="NCBI Taxonomy" id="744515"/>
    <lineage>
        <taxon>Bacteria</taxon>
        <taxon>Pseudomonadati</taxon>
        <taxon>Spirochaetota</taxon>
        <taxon>Spirochaetia</taxon>
        <taxon>Spirochaetales</taxon>
        <taxon>Treponemataceae</taxon>
        <taxon>Treponema</taxon>
    </lineage>
</organism>
<evidence type="ECO:0000313" key="2">
    <source>
        <dbReference type="EMBL" id="MBB5224951.1"/>
    </source>
</evidence>
<dbReference type="Gene3D" id="1.10.10.10">
    <property type="entry name" value="Winged helix-like DNA-binding domain superfamily/Winged helix DNA-binding domain"/>
    <property type="match status" value="1"/>
</dbReference>
<keyword evidence="1" id="KW-1133">Transmembrane helix</keyword>
<evidence type="ECO:0000313" key="3">
    <source>
        <dbReference type="Proteomes" id="UP000518887"/>
    </source>
</evidence>
<reference evidence="2 3" key="1">
    <citation type="submission" date="2020-08" db="EMBL/GenBank/DDBJ databases">
        <title>Genomic Encyclopedia of Type Strains, Phase IV (KMG-IV): sequencing the most valuable type-strain genomes for metagenomic binning, comparative biology and taxonomic classification.</title>
        <authorList>
            <person name="Goeker M."/>
        </authorList>
    </citation>
    <scope>NUCLEOTIDE SEQUENCE [LARGE SCALE GENOMIC DNA]</scope>
    <source>
        <strain evidence="2 3">DSM 103462</strain>
    </source>
</reference>
<feature type="transmembrane region" description="Helical" evidence="1">
    <location>
        <begin position="122"/>
        <end position="153"/>
    </location>
</feature>
<proteinExistence type="predicted"/>
<dbReference type="InterPro" id="IPR036388">
    <property type="entry name" value="WH-like_DNA-bd_sf"/>
</dbReference>
<feature type="transmembrane region" description="Helical" evidence="1">
    <location>
        <begin position="97"/>
        <end position="115"/>
    </location>
</feature>
<sequence length="340" mass="39593">MFKKFFNLCFNLYYISPLDLADAAETNRIHTLFMSVILFLFGLTGLVIHNFIQEVNPFNYRIYFALFMLVSLCAFFISLKTKNVERKKAYIWKTLPFYMDFCLGISAGVYNFYILGQPFNGFIVFCITGFIALCAFSFSPFLFSICLTIGFGIMIPGLYANFVFTGIFDSVLVLFTMYFLSLYKRRAEKKFILMLKKQKKSLEARTFGNFTLLYENKVIKFARTKSTELMAYLIFKNGSSVRTKELISVLWGEYADSARYGASLRNLIVDIKHSLAELEIQQFFIAEYNNFRINPEIIKCDYYDFLANDPQAIKKFAGEFMNQYSWAEDVTGFLERKVLK</sequence>
<dbReference type="PANTHER" id="PTHR35807">
    <property type="entry name" value="TRANSCRIPTIONAL REGULATOR REDD-RELATED"/>
    <property type="match status" value="1"/>
</dbReference>
<dbReference type="GO" id="GO:0003677">
    <property type="term" value="F:DNA binding"/>
    <property type="evidence" value="ECO:0007669"/>
    <property type="project" value="InterPro"/>
</dbReference>
<dbReference type="GO" id="GO:0006355">
    <property type="term" value="P:regulation of DNA-templated transcription"/>
    <property type="evidence" value="ECO:0007669"/>
    <property type="project" value="InterPro"/>
</dbReference>